<dbReference type="EMBL" id="BFEA01000010">
    <property type="protein sequence ID" value="GBG60300.1"/>
    <property type="molecule type" value="Genomic_DNA"/>
</dbReference>
<comment type="caution">
    <text evidence="1">The sequence shown here is derived from an EMBL/GenBank/DDBJ whole genome shotgun (WGS) entry which is preliminary data.</text>
</comment>
<gene>
    <name evidence="1" type="ORF">CBR_g4255</name>
</gene>
<reference evidence="1 2" key="1">
    <citation type="journal article" date="2018" name="Cell">
        <title>The Chara Genome: Secondary Complexity and Implications for Plant Terrestrialization.</title>
        <authorList>
            <person name="Nishiyama T."/>
            <person name="Sakayama H."/>
            <person name="Vries J.D."/>
            <person name="Buschmann H."/>
            <person name="Saint-Marcoux D."/>
            <person name="Ullrich K.K."/>
            <person name="Haas F.B."/>
            <person name="Vanderstraeten L."/>
            <person name="Becker D."/>
            <person name="Lang D."/>
            <person name="Vosolsobe S."/>
            <person name="Rombauts S."/>
            <person name="Wilhelmsson P.K.I."/>
            <person name="Janitza P."/>
            <person name="Kern R."/>
            <person name="Heyl A."/>
            <person name="Rumpler F."/>
            <person name="Villalobos L.I.A.C."/>
            <person name="Clay J.M."/>
            <person name="Skokan R."/>
            <person name="Toyoda A."/>
            <person name="Suzuki Y."/>
            <person name="Kagoshima H."/>
            <person name="Schijlen E."/>
            <person name="Tajeshwar N."/>
            <person name="Catarino B."/>
            <person name="Hetherington A.J."/>
            <person name="Saltykova A."/>
            <person name="Bonnot C."/>
            <person name="Breuninger H."/>
            <person name="Symeonidi A."/>
            <person name="Radhakrishnan G.V."/>
            <person name="Van Nieuwerburgh F."/>
            <person name="Deforce D."/>
            <person name="Chang C."/>
            <person name="Karol K.G."/>
            <person name="Hedrich R."/>
            <person name="Ulvskov P."/>
            <person name="Glockner G."/>
            <person name="Delwiche C.F."/>
            <person name="Petrasek J."/>
            <person name="Van de Peer Y."/>
            <person name="Friml J."/>
            <person name="Beilby M."/>
            <person name="Dolan L."/>
            <person name="Kohara Y."/>
            <person name="Sugano S."/>
            <person name="Fujiyama A."/>
            <person name="Delaux P.-M."/>
            <person name="Quint M."/>
            <person name="TheiBen G."/>
            <person name="Hagemann M."/>
            <person name="Harholt J."/>
            <person name="Dunand C."/>
            <person name="Zachgo S."/>
            <person name="Langdale J."/>
            <person name="Maumus F."/>
            <person name="Straeten D.V.D."/>
            <person name="Gould S.B."/>
            <person name="Rensing S.A."/>
        </authorList>
    </citation>
    <scope>NUCLEOTIDE SEQUENCE [LARGE SCALE GENOMIC DNA]</scope>
    <source>
        <strain evidence="1 2">S276</strain>
    </source>
</reference>
<keyword evidence="2" id="KW-1185">Reference proteome</keyword>
<dbReference type="AlphaFoldDB" id="A0A388JR93"/>
<name>A0A388JR93_CHABU</name>
<evidence type="ECO:0000313" key="2">
    <source>
        <dbReference type="Proteomes" id="UP000265515"/>
    </source>
</evidence>
<protein>
    <submittedName>
        <fullName evidence="1">Uncharacterized protein</fullName>
    </submittedName>
</protein>
<evidence type="ECO:0000313" key="1">
    <source>
        <dbReference type="EMBL" id="GBG60300.1"/>
    </source>
</evidence>
<dbReference type="Gramene" id="GBG60300">
    <property type="protein sequence ID" value="GBG60300"/>
    <property type="gene ID" value="CBR_g4255"/>
</dbReference>
<organism evidence="1 2">
    <name type="scientific">Chara braunii</name>
    <name type="common">Braun's stonewort</name>
    <dbReference type="NCBI Taxonomy" id="69332"/>
    <lineage>
        <taxon>Eukaryota</taxon>
        <taxon>Viridiplantae</taxon>
        <taxon>Streptophyta</taxon>
        <taxon>Charophyceae</taxon>
        <taxon>Charales</taxon>
        <taxon>Characeae</taxon>
        <taxon>Chara</taxon>
    </lineage>
</organism>
<proteinExistence type="predicted"/>
<sequence length="499" mass="57663">MPEGRPVHWFLVVDGEYAGPTSPPQPCVIPYVVKEDFRIARDSVQKFLDVLEQHRHMWQTYRKQEVDKWKDALSYWKAIFVEVDDMIQEQKKKETGEGEEEDVIGADEPEIYPNVFWPQSVRTVEDVQETDPPSPEVSLIYVGPRAGRPKVDFDPRRHINKDDFVIVRPPDEELSQGVPFWVGRAQSKVVDDRSSPHFGCLCIQWSNSNQTSALASASSSSHDGVSPDRIPNLGLFILDKNIWEYERVNCSRRYLNIESDVASDGQVPVISRMGATADDLVVDGDMGWNFWYLYSLEDEIDVEPLGEEGDPEPVTPEEMTDAWRVVCAKQSWSDADRRQVKLCAWFCLGQLVVPAPVIIDYYSRLRVFNRYTTVVTLFTAVKVDGRNIRALFIAREEFRGVTLNSVQAFRNPTVEGALRRFRDRLSYNAALRKEINFRVDCLVHSQLHYLFDNCDEISWKVEDRDRNLEAVFQEEEYRLSTTHDVYDCPYCRNGHPEYV</sequence>
<accession>A0A388JR93</accession>
<dbReference type="Proteomes" id="UP000265515">
    <property type="component" value="Unassembled WGS sequence"/>
</dbReference>